<keyword evidence="2" id="KW-0802">TPR repeat</keyword>
<dbReference type="OrthoDB" id="5328412at2759"/>
<evidence type="ECO:0000256" key="2">
    <source>
        <dbReference type="ARBA" id="ARBA00022803"/>
    </source>
</evidence>
<keyword evidence="5" id="KW-1185">Reference proteome</keyword>
<comment type="caution">
    <text evidence="4">The sequence shown here is derived from an EMBL/GenBank/DDBJ whole genome shotgun (WGS) entry which is preliminary data.</text>
</comment>
<gene>
    <name evidence="4" type="ORF">BGW38_006903</name>
</gene>
<evidence type="ECO:0008006" key="6">
    <source>
        <dbReference type="Google" id="ProtNLM"/>
    </source>
</evidence>
<feature type="region of interest" description="Disordered" evidence="3">
    <location>
        <begin position="132"/>
        <end position="159"/>
    </location>
</feature>
<reference evidence="4" key="1">
    <citation type="journal article" date="2020" name="Fungal Divers.">
        <title>Resolving the Mortierellaceae phylogeny through synthesis of multi-gene phylogenetics and phylogenomics.</title>
        <authorList>
            <person name="Vandepol N."/>
            <person name="Liber J."/>
            <person name="Desiro A."/>
            <person name="Na H."/>
            <person name="Kennedy M."/>
            <person name="Barry K."/>
            <person name="Grigoriev I.V."/>
            <person name="Miller A.N."/>
            <person name="O'Donnell K."/>
            <person name="Stajich J.E."/>
            <person name="Bonito G."/>
        </authorList>
    </citation>
    <scope>NUCLEOTIDE SEQUENCE</scope>
    <source>
        <strain evidence="4">KOD1015</strain>
    </source>
</reference>
<dbReference type="InterPro" id="IPR011990">
    <property type="entry name" value="TPR-like_helical_dom_sf"/>
</dbReference>
<proteinExistence type="predicted"/>
<evidence type="ECO:0000256" key="1">
    <source>
        <dbReference type="ARBA" id="ARBA00022737"/>
    </source>
</evidence>
<evidence type="ECO:0000256" key="3">
    <source>
        <dbReference type="SAM" id="MobiDB-lite"/>
    </source>
</evidence>
<name>A0A9P6FZ84_9FUNG</name>
<dbReference type="Gene3D" id="1.25.40.10">
    <property type="entry name" value="Tetratricopeptide repeat domain"/>
    <property type="match status" value="1"/>
</dbReference>
<accession>A0A9P6FZ84</accession>
<dbReference type="AlphaFoldDB" id="A0A9P6FZ84"/>
<feature type="region of interest" description="Disordered" evidence="3">
    <location>
        <begin position="1"/>
        <end position="34"/>
    </location>
</feature>
<dbReference type="Proteomes" id="UP000780801">
    <property type="component" value="Unassembled WGS sequence"/>
</dbReference>
<dbReference type="EMBL" id="JAABOA010000447">
    <property type="protein sequence ID" value="KAF9584308.1"/>
    <property type="molecule type" value="Genomic_DNA"/>
</dbReference>
<evidence type="ECO:0000313" key="5">
    <source>
        <dbReference type="Proteomes" id="UP000780801"/>
    </source>
</evidence>
<feature type="compositionally biased region" description="Basic and acidic residues" evidence="3">
    <location>
        <begin position="147"/>
        <end position="159"/>
    </location>
</feature>
<dbReference type="SUPFAM" id="SSF48452">
    <property type="entry name" value="TPR-like"/>
    <property type="match status" value="1"/>
</dbReference>
<dbReference type="PANTHER" id="PTHR44943">
    <property type="entry name" value="CELLULOSE SYNTHASE OPERON PROTEIN C"/>
    <property type="match status" value="1"/>
</dbReference>
<keyword evidence="1" id="KW-0677">Repeat</keyword>
<protein>
    <recommendedName>
        <fullName evidence="6">Tetratricopeptide repeat-containing protein</fullName>
    </recommendedName>
</protein>
<feature type="region of interest" description="Disordered" evidence="3">
    <location>
        <begin position="189"/>
        <end position="214"/>
    </location>
</feature>
<feature type="compositionally biased region" description="Acidic residues" evidence="3">
    <location>
        <begin position="132"/>
        <end position="146"/>
    </location>
</feature>
<organism evidence="4 5">
    <name type="scientific">Lunasporangiospora selenospora</name>
    <dbReference type="NCBI Taxonomy" id="979761"/>
    <lineage>
        <taxon>Eukaryota</taxon>
        <taxon>Fungi</taxon>
        <taxon>Fungi incertae sedis</taxon>
        <taxon>Mucoromycota</taxon>
        <taxon>Mortierellomycotina</taxon>
        <taxon>Mortierellomycetes</taxon>
        <taxon>Mortierellales</taxon>
        <taxon>Mortierellaceae</taxon>
        <taxon>Lunasporangiospora</taxon>
    </lineage>
</organism>
<evidence type="ECO:0000313" key="4">
    <source>
        <dbReference type="EMBL" id="KAF9584308.1"/>
    </source>
</evidence>
<sequence length="583" mass="65048">MKKPGHKSAPGKDKKTTSRGQAQPQTWEDYMEGERYGTGEKAKRYYEKAGDMYNKACRLNPDDSDCLYNLGRVLYILVDLTPSATEKLKLLDASIERFRSAVSIDSDNVDTLYNLGQALTTHADLLLDGVEEDHDEDEDDEDDDDDDHKHVHGHGDPQERAAGELQEAIALFERCYVIQQKELNSAVKEAYSGKDSGSKSNADSVPKVLDEEEQQELSSSAGVLVETLISASQALTSLAFLVDTVVRSQKYYQQAEEKLDVALRIANDKLLWPASTESQSSKGKGKGVTVEVTDFDASDDIVPATRPVSTFREAEAKSEVVSQEEKLCDVHLQYSNLLTSQSNRFYQDTNQIPEAISKRALQHLNTVLTHRPRHVEALCDKGDLLGTWAQTLAATDKSSVSASDIEKSDSGSLDYGTSAVVAAEPSAKGDDKDTVSNKVWRLFASATRAFLSALDVEPQNTSILEKLGDIHWSRSQLKSAVAIKNRPMLLNNASVYYRFAWESCKEGADDMVDQDQRLEILMSWAQVLHKIPNKEEDVIRVLKQWKRLGGTMDLLDELMDDPHQEILQKEFIMFVMELLAKSK</sequence>
<dbReference type="PANTHER" id="PTHR44943:SF8">
    <property type="entry name" value="TPR REPEAT-CONTAINING PROTEIN MJ0263"/>
    <property type="match status" value="1"/>
</dbReference>
<dbReference type="Pfam" id="PF06552">
    <property type="entry name" value="TOM20_plant"/>
    <property type="match status" value="1"/>
</dbReference>
<dbReference type="InterPro" id="IPR051685">
    <property type="entry name" value="Ycf3/AcsC/BcsC/TPR_MFPF"/>
</dbReference>